<evidence type="ECO:0000313" key="3">
    <source>
        <dbReference type="Proteomes" id="UP001464555"/>
    </source>
</evidence>
<keyword evidence="3" id="KW-1185">Reference proteome</keyword>
<dbReference type="RefSeq" id="WP_341697372.1">
    <property type="nucleotide sequence ID" value="NZ_JBBYHR010000006.1"/>
</dbReference>
<evidence type="ECO:0000256" key="1">
    <source>
        <dbReference type="SAM" id="Phobius"/>
    </source>
</evidence>
<comment type="caution">
    <text evidence="2">The sequence shown here is derived from an EMBL/GenBank/DDBJ whole genome shotgun (WGS) entry which is preliminary data.</text>
</comment>
<protein>
    <submittedName>
        <fullName evidence="2">Uncharacterized protein</fullName>
    </submittedName>
</protein>
<organism evidence="2 3">
    <name type="scientific">Flavobacterium arundinis</name>
    <dbReference type="NCBI Taxonomy" id="3139143"/>
    <lineage>
        <taxon>Bacteria</taxon>
        <taxon>Pseudomonadati</taxon>
        <taxon>Bacteroidota</taxon>
        <taxon>Flavobacteriia</taxon>
        <taxon>Flavobacteriales</taxon>
        <taxon>Flavobacteriaceae</taxon>
        <taxon>Flavobacterium</taxon>
    </lineage>
</organism>
<keyword evidence="1" id="KW-0812">Transmembrane</keyword>
<reference evidence="2 3" key="1">
    <citation type="submission" date="2024-04" db="EMBL/GenBank/DDBJ databases">
        <title>Flavobacterium sp. DGU11 16S ribosomal RNA gene Genome sequencing and assembly.</title>
        <authorList>
            <person name="Park S."/>
        </authorList>
    </citation>
    <scope>NUCLEOTIDE SEQUENCE [LARGE SCALE GENOMIC DNA]</scope>
    <source>
        <strain evidence="2 3">DGU11</strain>
    </source>
</reference>
<keyword evidence="1" id="KW-1133">Transmembrane helix</keyword>
<accession>A0ABU9HY23</accession>
<sequence>MKQIFYIINYTYFICVGILLIFTSVFYLGGKEQLQLQLGDFWRFVLGRIAFNEIILVVFLLFLFLVNFFFQKSVDFRTRLKLLSKAFLWLTLLSVIFVFANYSFR</sequence>
<feature type="transmembrane region" description="Helical" evidence="1">
    <location>
        <begin position="7"/>
        <end position="29"/>
    </location>
</feature>
<dbReference type="EMBL" id="JBBYHR010000006">
    <property type="protein sequence ID" value="MEL1245060.1"/>
    <property type="molecule type" value="Genomic_DNA"/>
</dbReference>
<feature type="transmembrane region" description="Helical" evidence="1">
    <location>
        <begin position="49"/>
        <end position="70"/>
    </location>
</feature>
<keyword evidence="1" id="KW-0472">Membrane</keyword>
<gene>
    <name evidence="2" type="ORF">AAEO56_12350</name>
</gene>
<evidence type="ECO:0000313" key="2">
    <source>
        <dbReference type="EMBL" id="MEL1245060.1"/>
    </source>
</evidence>
<dbReference type="Proteomes" id="UP001464555">
    <property type="component" value="Unassembled WGS sequence"/>
</dbReference>
<feature type="transmembrane region" description="Helical" evidence="1">
    <location>
        <begin position="82"/>
        <end position="104"/>
    </location>
</feature>
<name>A0ABU9HY23_9FLAO</name>
<proteinExistence type="predicted"/>